<dbReference type="GeneID" id="54984367"/>
<sequence length="105" mass="11996">MKYCYQCDAQVTYLFGDGRCGRCTRLTPEEVRGEPLENEMRKSNENTVELEGVLERETEKAYLVDFGLADKVWMPKSQVRDVQKGSGRTVTLTVTEWIANEKGLV</sequence>
<evidence type="ECO:0000313" key="1">
    <source>
        <dbReference type="EMBL" id="APL99159.1"/>
    </source>
</evidence>
<evidence type="ECO:0000313" key="2">
    <source>
        <dbReference type="Proteomes" id="UP000240508"/>
    </source>
</evidence>
<dbReference type="KEGG" id="vg:54984367"/>
<protein>
    <submittedName>
        <fullName evidence="1">Uncharacterized protein</fullName>
    </submittedName>
</protein>
<dbReference type="EMBL" id="KY000218">
    <property type="protein sequence ID" value="APL99159.1"/>
    <property type="molecule type" value="Genomic_DNA"/>
</dbReference>
<accession>A0A2D0W929</accession>
<proteinExistence type="predicted"/>
<reference evidence="1 2" key="1">
    <citation type="submission" date="2016-10" db="EMBL/GenBank/DDBJ databases">
        <title>Properties of three new Bordetella phage species from family Siphoviridae.</title>
        <authorList>
            <person name="Knezevic P."/>
            <person name="Petrovic Fabijan A."/>
            <person name="Doffkay Z."/>
            <person name="Rakhely G."/>
        </authorList>
    </citation>
    <scope>NUCLEOTIDE SEQUENCE [LARGE SCALE GENOMIC DNA]</scope>
</reference>
<dbReference type="RefSeq" id="YP_009794115.1">
    <property type="nucleotide sequence ID" value="NC_047879.1"/>
</dbReference>
<name>A0A2D0W929_9CAUD</name>
<dbReference type="Proteomes" id="UP000240508">
    <property type="component" value="Segment"/>
</dbReference>
<keyword evidence="2" id="KW-1185">Reference proteome</keyword>
<organism evidence="1 2">
    <name type="scientific">Bordetella phage MW2</name>
    <dbReference type="NCBI Taxonomy" id="1916126"/>
    <lineage>
        <taxon>Viruses</taxon>
        <taxon>Duplodnaviria</taxon>
        <taxon>Heunggongvirae</taxon>
        <taxon>Uroviricota</taxon>
        <taxon>Caudoviricetes</taxon>
        <taxon>Mesyanzhinovviridae</taxon>
        <taxon>Rabinowitzvirinae</taxon>
        <taxon>Vojvodinavirus</taxon>
        <taxon>Vojvodinavirus MW2</taxon>
        <taxon>Bordetella virus MW2</taxon>
    </lineage>
</organism>